<keyword evidence="3" id="KW-1185">Reference proteome</keyword>
<evidence type="ECO:0000259" key="1">
    <source>
        <dbReference type="Pfam" id="PF01402"/>
    </source>
</evidence>
<dbReference type="Pfam" id="PF01402">
    <property type="entry name" value="RHH_1"/>
    <property type="match status" value="1"/>
</dbReference>
<reference evidence="3" key="1">
    <citation type="journal article" date="2019" name="Int. J. Syst. Evol. Microbiol.">
        <title>The Global Catalogue of Microorganisms (GCM) 10K type strain sequencing project: providing services to taxonomists for standard genome sequencing and annotation.</title>
        <authorList>
            <consortium name="The Broad Institute Genomics Platform"/>
            <consortium name="The Broad Institute Genome Sequencing Center for Infectious Disease"/>
            <person name="Wu L."/>
            <person name="Ma J."/>
        </authorList>
    </citation>
    <scope>NUCLEOTIDE SEQUENCE [LARGE SCALE GENOMIC DNA]</scope>
    <source>
        <strain evidence="3">CGMCC 1.16275</strain>
    </source>
</reference>
<gene>
    <name evidence="2" type="ORF">ACFSCW_03430</name>
</gene>
<feature type="domain" description="Ribbon-helix-helix protein CopG" evidence="1">
    <location>
        <begin position="9"/>
        <end position="44"/>
    </location>
</feature>
<accession>A0ABW4I176</accession>
<proteinExistence type="predicted"/>
<dbReference type="Proteomes" id="UP001597115">
    <property type="component" value="Unassembled WGS sequence"/>
</dbReference>
<organism evidence="2 3">
    <name type="scientific">Sphingomonas tabacisoli</name>
    <dbReference type="NCBI Taxonomy" id="2249466"/>
    <lineage>
        <taxon>Bacteria</taxon>
        <taxon>Pseudomonadati</taxon>
        <taxon>Pseudomonadota</taxon>
        <taxon>Alphaproteobacteria</taxon>
        <taxon>Sphingomonadales</taxon>
        <taxon>Sphingomonadaceae</taxon>
        <taxon>Sphingomonas</taxon>
    </lineage>
</organism>
<sequence length="47" mass="5519">MRYHGVPVAFRVHPDLVAALRQKAEERRMSPSEYLREVVRREVLEAA</sequence>
<dbReference type="RefSeq" id="WP_380886919.1">
    <property type="nucleotide sequence ID" value="NZ_JBHUDY010000001.1"/>
</dbReference>
<evidence type="ECO:0000313" key="3">
    <source>
        <dbReference type="Proteomes" id="UP001597115"/>
    </source>
</evidence>
<evidence type="ECO:0000313" key="2">
    <source>
        <dbReference type="EMBL" id="MFD1610849.1"/>
    </source>
</evidence>
<name>A0ABW4I176_9SPHN</name>
<protein>
    <submittedName>
        <fullName evidence="2">Ribbon-helix-helix protein, CopG family</fullName>
    </submittedName>
</protein>
<dbReference type="EMBL" id="JBHUDY010000001">
    <property type="protein sequence ID" value="MFD1610849.1"/>
    <property type="molecule type" value="Genomic_DNA"/>
</dbReference>
<comment type="caution">
    <text evidence="2">The sequence shown here is derived from an EMBL/GenBank/DDBJ whole genome shotgun (WGS) entry which is preliminary data.</text>
</comment>
<dbReference type="InterPro" id="IPR002145">
    <property type="entry name" value="CopG"/>
</dbReference>